<dbReference type="AlphaFoldDB" id="H5XEC6"/>
<evidence type="ECO:0000259" key="2">
    <source>
        <dbReference type="Pfam" id="PF06259"/>
    </source>
</evidence>
<accession>H5XEC6</accession>
<dbReference type="STRING" id="882082.SaccyDRAFT_2532"/>
<evidence type="ECO:0000256" key="1">
    <source>
        <dbReference type="SAM" id="MobiDB-lite"/>
    </source>
</evidence>
<feature type="compositionally biased region" description="Basic and acidic residues" evidence="1">
    <location>
        <begin position="8"/>
        <end position="22"/>
    </location>
</feature>
<feature type="region of interest" description="Disordered" evidence="1">
    <location>
        <begin position="1"/>
        <end position="22"/>
    </location>
</feature>
<dbReference type="OrthoDB" id="5969911at2"/>
<dbReference type="InterPro" id="IPR010427">
    <property type="entry name" value="DUF1023"/>
</dbReference>
<dbReference type="eggNOG" id="COG1071">
    <property type="taxonomic scope" value="Bacteria"/>
</dbReference>
<keyword evidence="4" id="KW-1185">Reference proteome</keyword>
<evidence type="ECO:0000313" key="3">
    <source>
        <dbReference type="EMBL" id="EHR61394.1"/>
    </source>
</evidence>
<dbReference type="Proteomes" id="UP000002791">
    <property type="component" value="Chromosome"/>
</dbReference>
<organism evidence="3 4">
    <name type="scientific">Saccharomonospora cyanea NA-134</name>
    <dbReference type="NCBI Taxonomy" id="882082"/>
    <lineage>
        <taxon>Bacteria</taxon>
        <taxon>Bacillati</taxon>
        <taxon>Actinomycetota</taxon>
        <taxon>Actinomycetes</taxon>
        <taxon>Pseudonocardiales</taxon>
        <taxon>Pseudonocardiaceae</taxon>
        <taxon>Saccharomonospora</taxon>
    </lineage>
</organism>
<dbReference type="HOGENOM" id="CLU_025057_1_1_11"/>
<sequence length="568" mass="60691">MATYGDVRQWRPDPLDEAEQELKRRSDTLLGLSDEFAATGTPAEWAGDAADSAKGKHKAIIDRMEHLVAEVSAARSAIGRTADAVIGLGHAVKEVDGLASANGFAIGDDGSVKDVAPPRTVPAEQEDEVRRERERIRAELVDRVEQILRRADDIDSDLAGVLGKVASGQIGDDGATTLAAAAEAGQRQGVLSVLEPPSGKGTPGDNAGWWDTLSDEERKYVITNHPEWIGNRDGVPFTARDEANRALLVSEKERLQEEARRLQADLDDNLFGGVFTDTDDKLDRVKEKLESIKAIEETLARPGERQLLLFNTDSERAEAAIANGNVDTADHVSVFVPGLTSNVPDSMAGYDSNMDHLQKRAEDELNRYGDGGTVATVTWIGYQAPQLTLGSLFSDNSVALDSAAKAGAEKLTPFLQGIDTARDTDAHLTALGHSYGSTTTGFALQNNTGVDDAVFFGSPGIGTDDLEDVKVPDGHSTYIEAKNDAVGDLRRFGIDPSHMDGMQYGSSAESRHPGDGHVLTGVTGHTSYLDDGSTSQYNMAVITAGLSDRVVEGAEKGFGDTLTEPFSD</sequence>
<dbReference type="RefSeq" id="WP_005456525.1">
    <property type="nucleotide sequence ID" value="NZ_CM001440.1"/>
</dbReference>
<evidence type="ECO:0000313" key="4">
    <source>
        <dbReference type="Proteomes" id="UP000002791"/>
    </source>
</evidence>
<reference evidence="3 4" key="1">
    <citation type="submission" date="2011-11" db="EMBL/GenBank/DDBJ databases">
        <title>The Noncontiguous Finished sequence of Saccharomonospora cyanea NA-134.</title>
        <authorList>
            <consortium name="US DOE Joint Genome Institute"/>
            <person name="Lucas S."/>
            <person name="Han J."/>
            <person name="Lapidus A."/>
            <person name="Cheng J.-F."/>
            <person name="Goodwin L."/>
            <person name="Pitluck S."/>
            <person name="Peters L."/>
            <person name="Ovchinnikova G."/>
            <person name="Lu M."/>
            <person name="Detter J.C."/>
            <person name="Han C."/>
            <person name="Tapia R."/>
            <person name="Land M."/>
            <person name="Hauser L."/>
            <person name="Kyrpides N."/>
            <person name="Ivanova N."/>
            <person name="Pagani I."/>
            <person name="Brambilla E.-M."/>
            <person name="Klenk H.-P."/>
            <person name="Woyke T."/>
        </authorList>
    </citation>
    <scope>NUCLEOTIDE SEQUENCE [LARGE SCALE GENOMIC DNA]</scope>
    <source>
        <strain evidence="3 4">NA-134</strain>
    </source>
</reference>
<proteinExistence type="predicted"/>
<dbReference type="Pfam" id="PF06259">
    <property type="entry name" value="Abhydrolase_8"/>
    <property type="match status" value="1"/>
</dbReference>
<gene>
    <name evidence="3" type="ORF">SaccyDRAFT_2532</name>
</gene>
<feature type="domain" description="DUF1023" evidence="2">
    <location>
        <begin position="316"/>
        <end position="491"/>
    </location>
</feature>
<protein>
    <recommendedName>
        <fullName evidence="2">DUF1023 domain-containing protein</fullName>
    </recommendedName>
</protein>
<dbReference type="ESTHER" id="9pseu-h5xec6">
    <property type="family name" value="Duf_1023"/>
</dbReference>
<dbReference type="EMBL" id="CM001440">
    <property type="protein sequence ID" value="EHR61394.1"/>
    <property type="molecule type" value="Genomic_DNA"/>
</dbReference>
<name>H5XEC6_9PSEU</name>